<feature type="compositionally biased region" description="Low complexity" evidence="1">
    <location>
        <begin position="182"/>
        <end position="195"/>
    </location>
</feature>
<feature type="compositionally biased region" description="Basic residues" evidence="1">
    <location>
        <begin position="263"/>
        <end position="273"/>
    </location>
</feature>
<name>A0A2A9NJU9_9AGAR</name>
<keyword evidence="2" id="KW-0732">Signal</keyword>
<dbReference type="EMBL" id="KZ302082">
    <property type="protein sequence ID" value="PFH47982.1"/>
    <property type="molecule type" value="Genomic_DNA"/>
</dbReference>
<feature type="compositionally biased region" description="Pro residues" evidence="1">
    <location>
        <begin position="196"/>
        <end position="206"/>
    </location>
</feature>
<sequence length="293" mass="32292">MRVSTIATTFFLTFASVSTAVPINPGRVIHEDLNLVARQPEPKYTSIPSLFTRDILDTLYTSTHSKRSLEARNEDTAINLQKRRFFSEAFEKVKHLFRSTITFPTVVLTRPVRTAVCEQGTRHDNGVNSIGRGIRIATRKQQHLRAYDSESAQQLSYRDFLKTARTKIQSGVKSVFSDGGAPPQQQQQSSFASLPPVYPASPPPPASAGNKNNSANQPSLAPKCITHPSSNQSNRQKKQLNNQRDVQINNKAKKGGNEAPGRAMKKTPARKGAARPASEVSGSSGTHRRCTRE</sequence>
<evidence type="ECO:0000313" key="3">
    <source>
        <dbReference type="EMBL" id="PFH47982.1"/>
    </source>
</evidence>
<keyword evidence="4" id="KW-1185">Reference proteome</keyword>
<accession>A0A2A9NJU9</accession>
<evidence type="ECO:0000256" key="2">
    <source>
        <dbReference type="SAM" id="SignalP"/>
    </source>
</evidence>
<feature type="compositionally biased region" description="Polar residues" evidence="1">
    <location>
        <begin position="227"/>
        <end position="250"/>
    </location>
</feature>
<evidence type="ECO:0000256" key="1">
    <source>
        <dbReference type="SAM" id="MobiDB-lite"/>
    </source>
</evidence>
<proteinExistence type="predicted"/>
<feature type="compositionally biased region" description="Low complexity" evidence="1">
    <location>
        <begin position="207"/>
        <end position="216"/>
    </location>
</feature>
<organism evidence="3 4">
    <name type="scientific">Amanita thiersii Skay4041</name>
    <dbReference type="NCBI Taxonomy" id="703135"/>
    <lineage>
        <taxon>Eukaryota</taxon>
        <taxon>Fungi</taxon>
        <taxon>Dikarya</taxon>
        <taxon>Basidiomycota</taxon>
        <taxon>Agaricomycotina</taxon>
        <taxon>Agaricomycetes</taxon>
        <taxon>Agaricomycetidae</taxon>
        <taxon>Agaricales</taxon>
        <taxon>Pluteineae</taxon>
        <taxon>Amanitaceae</taxon>
        <taxon>Amanita</taxon>
    </lineage>
</organism>
<feature type="signal peptide" evidence="2">
    <location>
        <begin position="1"/>
        <end position="20"/>
    </location>
</feature>
<dbReference type="Proteomes" id="UP000242287">
    <property type="component" value="Unassembled WGS sequence"/>
</dbReference>
<evidence type="ECO:0000313" key="4">
    <source>
        <dbReference type="Proteomes" id="UP000242287"/>
    </source>
</evidence>
<protein>
    <submittedName>
        <fullName evidence="3">Uncharacterized protein</fullName>
    </submittedName>
</protein>
<feature type="chain" id="PRO_5012925140" evidence="2">
    <location>
        <begin position="21"/>
        <end position="293"/>
    </location>
</feature>
<dbReference type="AlphaFoldDB" id="A0A2A9NJU9"/>
<reference evidence="3 4" key="1">
    <citation type="submission" date="2014-02" db="EMBL/GenBank/DDBJ databases">
        <title>Transposable element dynamics among asymbiotic and ectomycorrhizal Amanita fungi.</title>
        <authorList>
            <consortium name="DOE Joint Genome Institute"/>
            <person name="Hess J."/>
            <person name="Skrede I."/>
            <person name="Wolfe B."/>
            <person name="LaButti K."/>
            <person name="Ohm R.A."/>
            <person name="Grigoriev I.V."/>
            <person name="Pringle A."/>
        </authorList>
    </citation>
    <scope>NUCLEOTIDE SEQUENCE [LARGE SCALE GENOMIC DNA]</scope>
    <source>
        <strain evidence="3 4">SKay4041</strain>
    </source>
</reference>
<gene>
    <name evidence="3" type="ORF">AMATHDRAFT_6243</name>
</gene>
<feature type="region of interest" description="Disordered" evidence="1">
    <location>
        <begin position="174"/>
        <end position="293"/>
    </location>
</feature>